<comment type="caution">
    <text evidence="1">The sequence shown here is derived from an EMBL/GenBank/DDBJ whole genome shotgun (WGS) entry which is preliminary data.</text>
</comment>
<dbReference type="STRING" id="1116472.MGMO_174c00020"/>
<dbReference type="EMBL" id="AYLO01000159">
    <property type="protein sequence ID" value="ESS66936.1"/>
    <property type="molecule type" value="Genomic_DNA"/>
</dbReference>
<proteinExistence type="predicted"/>
<protein>
    <recommendedName>
        <fullName evidence="3">TIGR03790 family protein</fullName>
    </recommendedName>
</protein>
<dbReference type="NCBIfam" id="TIGR03790">
    <property type="entry name" value="TIGR03790 family protein"/>
    <property type="match status" value="1"/>
</dbReference>
<dbReference type="eggNOG" id="ENOG502Z80X">
    <property type="taxonomic scope" value="Bacteria"/>
</dbReference>
<evidence type="ECO:0008006" key="3">
    <source>
        <dbReference type="Google" id="ProtNLM"/>
    </source>
</evidence>
<dbReference type="AlphaFoldDB" id="V5DHP2"/>
<sequence length="355" mass="39498">MCNLKPLAKWASVGFASMGWLLLISVGSTLQAQSAIRALPAWTAKEIAVIVNDRDPQSVQVAKYYQEKRKILPDQIIHVNFKTGLQSLSEAEFAAIKQQVDKQTPANVQGYALTWLLPFRVDCMSITTAFAVGFDKAFCATDCNETRRNPYFNSVSSRPYNDFHWRPTIALAAKDYATVRQLIDRGIASDYSKPKGSAYLLKTTDRARSSRAVFFPEVVKKFDAVFPVNYLQKNFIEKRPDVMFYFTGLMHVQRIDRNNYLPGAVADHLTSTGGVLTGGSQMSILEWIGAGATGSYGTVVEPCNFPEKFSNPGVLMDYYLRGNTLIEAYWKSVAEPGQGIFVGEPLAKPFAKPVQ</sequence>
<name>V5DHP2_9GAMM</name>
<dbReference type="PATRIC" id="fig|1116472.3.peg.3871"/>
<evidence type="ECO:0000313" key="2">
    <source>
        <dbReference type="Proteomes" id="UP000017842"/>
    </source>
</evidence>
<organism evidence="1 2">
    <name type="scientific">Methyloglobulus morosus KoM1</name>
    <dbReference type="NCBI Taxonomy" id="1116472"/>
    <lineage>
        <taxon>Bacteria</taxon>
        <taxon>Pseudomonadati</taxon>
        <taxon>Pseudomonadota</taxon>
        <taxon>Gammaproteobacteria</taxon>
        <taxon>Methylococcales</taxon>
        <taxon>Methylococcaceae</taxon>
        <taxon>Methyloglobulus</taxon>
    </lineage>
</organism>
<gene>
    <name evidence="1" type="ORF">MGMO_174c00020</name>
</gene>
<keyword evidence="2" id="KW-1185">Reference proteome</keyword>
<dbReference type="InterPro" id="IPR022265">
    <property type="entry name" value="CHP03790"/>
</dbReference>
<evidence type="ECO:0000313" key="1">
    <source>
        <dbReference type="EMBL" id="ESS66936.1"/>
    </source>
</evidence>
<reference evidence="1 2" key="1">
    <citation type="journal article" date="2013" name="Genome Announc.">
        <title>Draft Genome Sequence of the Methanotrophic Gammaproteobacterium Methyloglobulus morosus DSM 22980 Strain KoM1.</title>
        <authorList>
            <person name="Poehlein A."/>
            <person name="Deutzmann J.S."/>
            <person name="Daniel R."/>
            <person name="Simeonova D.D."/>
        </authorList>
    </citation>
    <scope>NUCLEOTIDE SEQUENCE [LARGE SCALE GENOMIC DNA]</scope>
    <source>
        <strain evidence="1 2">KoM1</strain>
    </source>
</reference>
<accession>V5DHP2</accession>
<dbReference type="Proteomes" id="UP000017842">
    <property type="component" value="Unassembled WGS sequence"/>
</dbReference>